<dbReference type="PROSITE" id="PS51787">
    <property type="entry name" value="LON_N"/>
    <property type="match status" value="1"/>
</dbReference>
<dbReference type="OrthoDB" id="8558970at2"/>
<proteinExistence type="predicted"/>
<dbReference type="RefSeq" id="WP_047214798.1">
    <property type="nucleotide sequence ID" value="NZ_CP011568.3"/>
</dbReference>
<dbReference type="InterPro" id="IPR003111">
    <property type="entry name" value="Lon_prtase_N"/>
</dbReference>
<dbReference type="KEGG" id="ptx:ABW99_12475"/>
<dbReference type="InterPro" id="IPR046336">
    <property type="entry name" value="Lon_prtase_N_sf"/>
</dbReference>
<sequence>MSLPPPIPLFPLSNALFPSGVLHLRIFEVRYLDMIRRCLAEGTEFGVVILLEGNEVRQPGKTELLGSVGTMARIESCEAPMPALLELTCVGTTRFRLRSTEPGKYGLWQGQCVTLEDDPVVPVPAALQGSADALGRLIARLQKQAVPIEQMPIAAPFRLDECGWVANRWSELLALPPDLKQTLLSQDDPKLRLAQVHALLVERGLLD</sequence>
<dbReference type="Gene3D" id="2.30.130.40">
    <property type="entry name" value="LON domain-like"/>
    <property type="match status" value="1"/>
</dbReference>
<gene>
    <name evidence="2" type="ORF">ABW99_12475</name>
</gene>
<evidence type="ECO:0000259" key="1">
    <source>
        <dbReference type="PROSITE" id="PS51787"/>
    </source>
</evidence>
<evidence type="ECO:0000313" key="2">
    <source>
        <dbReference type="EMBL" id="AKJ68901.1"/>
    </source>
</evidence>
<dbReference type="PANTHER" id="PTHR46732">
    <property type="entry name" value="ATP-DEPENDENT PROTEASE LA (LON) DOMAIN PROTEIN"/>
    <property type="match status" value="1"/>
</dbReference>
<accession>A0A0G3EW15</accession>
<reference evidence="3" key="1">
    <citation type="submission" date="2015-06" db="EMBL/GenBank/DDBJ databases">
        <authorList>
            <person name="Lim Y.L."/>
            <person name="Ee R."/>
            <person name="Yong D."/>
            <person name="How K.Y."/>
            <person name="Yin W.F."/>
            <person name="Chan K.G."/>
        </authorList>
    </citation>
    <scope>NUCLEOTIDE SEQUENCE [LARGE SCALE GENOMIC DNA]</scope>
    <source>
        <strain evidence="3">DSM 25325</strain>
    </source>
</reference>
<feature type="domain" description="Lon N-terminal" evidence="1">
    <location>
        <begin position="4"/>
        <end position="204"/>
    </location>
</feature>
<name>A0A0G3EW15_9BURK</name>
<dbReference type="Proteomes" id="UP000036700">
    <property type="component" value="Chromosome"/>
</dbReference>
<dbReference type="Pfam" id="PF02190">
    <property type="entry name" value="LON_substr_bdg"/>
    <property type="match status" value="1"/>
</dbReference>
<dbReference type="Gene3D" id="1.10.4060.10">
    <property type="entry name" value="BPP1347 like domain"/>
    <property type="match status" value="1"/>
</dbReference>
<protein>
    <submittedName>
        <fullName evidence="2">Peptidase S16</fullName>
    </submittedName>
</protein>
<organism evidence="2 3">
    <name type="scientific">Pandoraea thiooxydans</name>
    <dbReference type="NCBI Taxonomy" id="445709"/>
    <lineage>
        <taxon>Bacteria</taxon>
        <taxon>Pseudomonadati</taxon>
        <taxon>Pseudomonadota</taxon>
        <taxon>Betaproteobacteria</taxon>
        <taxon>Burkholderiales</taxon>
        <taxon>Burkholderiaceae</taxon>
        <taxon>Pandoraea</taxon>
    </lineage>
</organism>
<keyword evidence="3" id="KW-1185">Reference proteome</keyword>
<dbReference type="SUPFAM" id="SSF88697">
    <property type="entry name" value="PUA domain-like"/>
    <property type="match status" value="1"/>
</dbReference>
<dbReference type="AlphaFoldDB" id="A0A0G3EW15"/>
<dbReference type="EMBL" id="CP011568">
    <property type="protein sequence ID" value="AKJ68901.1"/>
    <property type="molecule type" value="Genomic_DNA"/>
</dbReference>
<evidence type="ECO:0000313" key="3">
    <source>
        <dbReference type="Proteomes" id="UP000036700"/>
    </source>
</evidence>
<dbReference type="InterPro" id="IPR015947">
    <property type="entry name" value="PUA-like_sf"/>
</dbReference>
<dbReference type="STRING" id="445709.ABW99_12475"/>
<dbReference type="PANTHER" id="PTHR46732:SF8">
    <property type="entry name" value="ATP-DEPENDENT PROTEASE LA (LON) DOMAIN PROTEIN"/>
    <property type="match status" value="1"/>
</dbReference>
<dbReference type="SMART" id="SM00464">
    <property type="entry name" value="LON"/>
    <property type="match status" value="1"/>
</dbReference>
<dbReference type="PATRIC" id="fig|445709.3.peg.2653"/>